<gene>
    <name evidence="3" type="ORF">CAQU_09165</name>
</gene>
<dbReference type="GO" id="GO:0016117">
    <property type="term" value="P:carotenoid biosynthetic process"/>
    <property type="evidence" value="ECO:0007669"/>
    <property type="project" value="UniProtKB-ARBA"/>
</dbReference>
<evidence type="ECO:0000313" key="4">
    <source>
        <dbReference type="Proteomes" id="UP000185478"/>
    </source>
</evidence>
<dbReference type="CDD" id="cd00683">
    <property type="entry name" value="Trans_IPPS_HH"/>
    <property type="match status" value="1"/>
</dbReference>
<dbReference type="SUPFAM" id="SSF48576">
    <property type="entry name" value="Terpenoid synthases"/>
    <property type="match status" value="1"/>
</dbReference>
<reference evidence="3 4" key="1">
    <citation type="submission" date="2014-08" db="EMBL/GenBank/DDBJ databases">
        <title>Complete genome sequence of Corynebacterium aquilae S-613T(T) (=DSM 44791(T)), isolated from the choana of a healthy golden eagle.</title>
        <authorList>
            <person name="Ruckert C."/>
            <person name="Albersmeier A."/>
            <person name="Winkler A."/>
            <person name="Kalinowski J."/>
        </authorList>
    </citation>
    <scope>NUCLEOTIDE SEQUENCE [LARGE SCALE GENOMIC DNA]</scope>
    <source>
        <strain evidence="3 4">S-613</strain>
    </source>
</reference>
<dbReference type="PANTHER" id="PTHR31480">
    <property type="entry name" value="BIFUNCTIONAL LYCOPENE CYCLASE/PHYTOENE SYNTHASE"/>
    <property type="match status" value="1"/>
</dbReference>
<keyword evidence="2" id="KW-0808">Transferase</keyword>
<accession>A0A1L7CHI6</accession>
<dbReference type="PROSITE" id="PS01045">
    <property type="entry name" value="SQUALEN_PHYTOEN_SYN_2"/>
    <property type="match status" value="1"/>
</dbReference>
<dbReference type="STRING" id="1431546.CAQU_09165"/>
<dbReference type="InterPro" id="IPR033904">
    <property type="entry name" value="Trans_IPPS_HH"/>
</dbReference>
<dbReference type="KEGG" id="caqu:CAQU_09165"/>
<dbReference type="EMBL" id="CP009245">
    <property type="protein sequence ID" value="APT85213.1"/>
    <property type="molecule type" value="Genomic_DNA"/>
</dbReference>
<name>A0A1L7CHI6_9CORY</name>
<dbReference type="Gene3D" id="1.10.600.10">
    <property type="entry name" value="Farnesyl Diphosphate Synthase"/>
    <property type="match status" value="1"/>
</dbReference>
<dbReference type="AlphaFoldDB" id="A0A1L7CHI6"/>
<dbReference type="GO" id="GO:0051996">
    <property type="term" value="F:squalene synthase [NAD(P)H] activity"/>
    <property type="evidence" value="ECO:0007669"/>
    <property type="project" value="InterPro"/>
</dbReference>
<dbReference type="InterPro" id="IPR002060">
    <property type="entry name" value="Squ/phyt_synthse"/>
</dbReference>
<evidence type="ECO:0000256" key="2">
    <source>
        <dbReference type="ARBA" id="ARBA00022679"/>
    </source>
</evidence>
<dbReference type="UniPathway" id="UPA00799"/>
<dbReference type="OrthoDB" id="9807580at2"/>
<organism evidence="3 4">
    <name type="scientific">Corynebacterium aquilae DSM 44791</name>
    <dbReference type="NCBI Taxonomy" id="1431546"/>
    <lineage>
        <taxon>Bacteria</taxon>
        <taxon>Bacillati</taxon>
        <taxon>Actinomycetota</taxon>
        <taxon>Actinomycetes</taxon>
        <taxon>Mycobacteriales</taxon>
        <taxon>Corynebacteriaceae</taxon>
        <taxon>Corynebacterium</taxon>
    </lineage>
</organism>
<evidence type="ECO:0000256" key="1">
    <source>
        <dbReference type="ARBA" id="ARBA00004684"/>
    </source>
</evidence>
<dbReference type="InterPro" id="IPR008949">
    <property type="entry name" value="Isoprenoid_synthase_dom_sf"/>
</dbReference>
<dbReference type="GO" id="GO:0004311">
    <property type="term" value="F:geranylgeranyl diphosphate synthase activity"/>
    <property type="evidence" value="ECO:0007669"/>
    <property type="project" value="InterPro"/>
</dbReference>
<keyword evidence="4" id="KW-1185">Reference proteome</keyword>
<dbReference type="Pfam" id="PF00494">
    <property type="entry name" value="SQS_PSY"/>
    <property type="match status" value="1"/>
</dbReference>
<protein>
    <submittedName>
        <fullName evidence="3">Uncharacterized protein</fullName>
    </submittedName>
</protein>
<dbReference type="InterPro" id="IPR019845">
    <property type="entry name" value="Squalene/phytoene_synthase_CS"/>
</dbReference>
<dbReference type="InterPro" id="IPR044843">
    <property type="entry name" value="Trans_IPPS_bact-type"/>
</dbReference>
<dbReference type="SFLD" id="SFLDS00005">
    <property type="entry name" value="Isoprenoid_Synthase_Type_I"/>
    <property type="match status" value="1"/>
</dbReference>
<proteinExistence type="predicted"/>
<evidence type="ECO:0000313" key="3">
    <source>
        <dbReference type="EMBL" id="APT85213.1"/>
    </source>
</evidence>
<sequence length="288" mass="31549">MSRKSARPVIGEYSTSFSLATRLLDKRTRSDIANLYAMVRIADEIVDGTAAAAGLDNNAILDCLNTFEHDTFTAINTGFSPNPVLHAFGTTARRCNIDPAHITAFFTSMRRDVHETTHTKDTLEEYIYGSAEVIGLMCLAIFTANNPLDPAAHARATTGAKHLGAAFQKINFLRDLAEDSQELGRAYLPGASNTTEHTFSETNKRDIIADIDHDLNEAYATIGYLPYPCRVGVLTAYKLFEALTRAIDNTPAATLAHTRISVSNLHKTTLAAQAAIEARRLTPEKRPH</sequence>
<dbReference type="SFLD" id="SFLDG01212">
    <property type="entry name" value="Phytoene_synthase_like"/>
    <property type="match status" value="1"/>
</dbReference>
<comment type="pathway">
    <text evidence="1">Carotenoid biosynthesis; phytoene biosynthesis.</text>
</comment>
<dbReference type="Proteomes" id="UP000185478">
    <property type="component" value="Chromosome"/>
</dbReference>
<dbReference type="SFLD" id="SFLDG01018">
    <property type="entry name" value="Squalene/Phytoene_Synthase_Lik"/>
    <property type="match status" value="1"/>
</dbReference>